<dbReference type="EMBL" id="KV425577">
    <property type="protein sequence ID" value="KZT24437.1"/>
    <property type="molecule type" value="Genomic_DNA"/>
</dbReference>
<dbReference type="GO" id="GO:0022857">
    <property type="term" value="F:transmembrane transporter activity"/>
    <property type="evidence" value="ECO:0007669"/>
    <property type="project" value="InterPro"/>
</dbReference>
<dbReference type="InterPro" id="IPR020846">
    <property type="entry name" value="MFS_dom"/>
</dbReference>
<dbReference type="InterPro" id="IPR036259">
    <property type="entry name" value="MFS_trans_sf"/>
</dbReference>
<evidence type="ECO:0000259" key="7">
    <source>
        <dbReference type="PROSITE" id="PS50850"/>
    </source>
</evidence>
<dbReference type="Pfam" id="PF07690">
    <property type="entry name" value="MFS_1"/>
    <property type="match status" value="1"/>
</dbReference>
<keyword evidence="9" id="KW-1185">Reference proteome</keyword>
<organism evidence="8 9">
    <name type="scientific">Neolentinus lepideus HHB14362 ss-1</name>
    <dbReference type="NCBI Taxonomy" id="1314782"/>
    <lineage>
        <taxon>Eukaryota</taxon>
        <taxon>Fungi</taxon>
        <taxon>Dikarya</taxon>
        <taxon>Basidiomycota</taxon>
        <taxon>Agaricomycotina</taxon>
        <taxon>Agaricomycetes</taxon>
        <taxon>Gloeophyllales</taxon>
        <taxon>Gloeophyllaceae</taxon>
        <taxon>Neolentinus</taxon>
    </lineage>
</organism>
<dbReference type="GO" id="GO:0016020">
    <property type="term" value="C:membrane"/>
    <property type="evidence" value="ECO:0007669"/>
    <property type="project" value="UniProtKB-SubCell"/>
</dbReference>
<feature type="transmembrane region" description="Helical" evidence="6">
    <location>
        <begin position="230"/>
        <end position="250"/>
    </location>
</feature>
<feature type="transmembrane region" description="Helical" evidence="6">
    <location>
        <begin position="107"/>
        <end position="125"/>
    </location>
</feature>
<dbReference type="Proteomes" id="UP000076761">
    <property type="component" value="Unassembled WGS sequence"/>
</dbReference>
<proteinExistence type="predicted"/>
<accession>A0A165RYR4</accession>
<evidence type="ECO:0000256" key="4">
    <source>
        <dbReference type="ARBA" id="ARBA00022989"/>
    </source>
</evidence>
<feature type="transmembrane region" description="Helical" evidence="6">
    <location>
        <begin position="199"/>
        <end position="218"/>
    </location>
</feature>
<feature type="transmembrane region" description="Helical" evidence="6">
    <location>
        <begin position="334"/>
        <end position="351"/>
    </location>
</feature>
<evidence type="ECO:0000256" key="3">
    <source>
        <dbReference type="ARBA" id="ARBA00022692"/>
    </source>
</evidence>
<evidence type="ECO:0000313" key="9">
    <source>
        <dbReference type="Proteomes" id="UP000076761"/>
    </source>
</evidence>
<evidence type="ECO:0000313" key="8">
    <source>
        <dbReference type="EMBL" id="KZT24437.1"/>
    </source>
</evidence>
<evidence type="ECO:0000256" key="1">
    <source>
        <dbReference type="ARBA" id="ARBA00004141"/>
    </source>
</evidence>
<dbReference type="OrthoDB" id="6730379at2759"/>
<reference evidence="8 9" key="1">
    <citation type="journal article" date="2016" name="Mol. Biol. Evol.">
        <title>Comparative Genomics of Early-Diverging Mushroom-Forming Fungi Provides Insights into the Origins of Lignocellulose Decay Capabilities.</title>
        <authorList>
            <person name="Nagy L.G."/>
            <person name="Riley R."/>
            <person name="Tritt A."/>
            <person name="Adam C."/>
            <person name="Daum C."/>
            <person name="Floudas D."/>
            <person name="Sun H."/>
            <person name="Yadav J.S."/>
            <person name="Pangilinan J."/>
            <person name="Larsson K.H."/>
            <person name="Matsuura K."/>
            <person name="Barry K."/>
            <person name="Labutti K."/>
            <person name="Kuo R."/>
            <person name="Ohm R.A."/>
            <person name="Bhattacharya S.S."/>
            <person name="Shirouzu T."/>
            <person name="Yoshinaga Y."/>
            <person name="Martin F.M."/>
            <person name="Grigoriev I.V."/>
            <person name="Hibbett D.S."/>
        </authorList>
    </citation>
    <scope>NUCLEOTIDE SEQUENCE [LARGE SCALE GENOMIC DNA]</scope>
    <source>
        <strain evidence="8 9">HHB14362 ss-1</strain>
    </source>
</reference>
<name>A0A165RYR4_9AGAM</name>
<evidence type="ECO:0000256" key="2">
    <source>
        <dbReference type="ARBA" id="ARBA00022448"/>
    </source>
</evidence>
<keyword evidence="5 6" id="KW-0472">Membrane</keyword>
<dbReference type="PANTHER" id="PTHR43791:SF40">
    <property type="entry name" value="THIAMINE PATHWAY TRANSPORTER THI73"/>
    <property type="match status" value="1"/>
</dbReference>
<keyword evidence="2" id="KW-0813">Transport</keyword>
<feature type="domain" description="Major facilitator superfamily (MFS) profile" evidence="7">
    <location>
        <begin position="46"/>
        <end position="482"/>
    </location>
</feature>
<dbReference type="PANTHER" id="PTHR43791">
    <property type="entry name" value="PERMEASE-RELATED"/>
    <property type="match status" value="1"/>
</dbReference>
<sequence length="526" mass="58961">MAQLVQPEMQSSDSSGKGQAATGVAWYQSRVNTLTSTALSIDGDEALKLVTVDRTVEFTDADYDAVRRKLDWIIPPLCALVYLNQYLDKTTLNYASIMDFPIKGQDYNLVAMAFYIGFLVWEFPTMYIAQKTRLGKYLGINVVLWGIVLMLHAVPTTFGPFFALRFILGMLESCAAPIQVLITGMFYKKNEQAMRVAWWYLQSGTASVVGGLIAYGISFATNGRIPAWKILYLIFGAMAIVVGVIVIIWLPDSPLHATVLSERERIIALERVRDDQIGVENKKIKKEQVWEAFTDIRTWIIVLMMMLTAIPNGGLANFSNLIIKSFGYSTRQTLLLSTPSGLVAVLWLLLLSRLSDKIGERMMPLALTVLPTVVGAAILIGLNGTDKKGPLLFAIYIISCFGGSVSFIYAYNVGNISGYSKKVTVNALTLVSFSLGNIIGTETFQSRDAPNYIPGKLSIMILLAIEFFLCFLMRWINVRINRKRREALEERKRENEWSDEAIAKDKERHAFLDLTDKENPYFSYTL</sequence>
<comment type="subcellular location">
    <subcellularLocation>
        <location evidence="1">Membrane</location>
        <topology evidence="1">Multi-pass membrane protein</topology>
    </subcellularLocation>
</comment>
<feature type="transmembrane region" description="Helical" evidence="6">
    <location>
        <begin position="296"/>
        <end position="314"/>
    </location>
</feature>
<keyword evidence="4 6" id="KW-1133">Transmembrane helix</keyword>
<protein>
    <submittedName>
        <fullName evidence="8">MFS general substrate transporter</fullName>
    </submittedName>
</protein>
<gene>
    <name evidence="8" type="ORF">NEOLEDRAFT_1134799</name>
</gene>
<dbReference type="SUPFAM" id="SSF103473">
    <property type="entry name" value="MFS general substrate transporter"/>
    <property type="match status" value="1"/>
</dbReference>
<dbReference type="InterPro" id="IPR011701">
    <property type="entry name" value="MFS"/>
</dbReference>
<feature type="transmembrane region" description="Helical" evidence="6">
    <location>
        <begin position="452"/>
        <end position="476"/>
    </location>
</feature>
<dbReference type="AlphaFoldDB" id="A0A165RYR4"/>
<dbReference type="InParanoid" id="A0A165RYR4"/>
<feature type="transmembrane region" description="Helical" evidence="6">
    <location>
        <begin position="137"/>
        <end position="154"/>
    </location>
</feature>
<dbReference type="Gene3D" id="1.20.1250.20">
    <property type="entry name" value="MFS general substrate transporter like domains"/>
    <property type="match status" value="2"/>
</dbReference>
<feature type="transmembrane region" description="Helical" evidence="6">
    <location>
        <begin position="391"/>
        <end position="411"/>
    </location>
</feature>
<evidence type="ECO:0000256" key="6">
    <source>
        <dbReference type="SAM" id="Phobius"/>
    </source>
</evidence>
<dbReference type="FunCoup" id="A0A165RYR4">
    <property type="interactions" value="69"/>
</dbReference>
<keyword evidence="3 6" id="KW-0812">Transmembrane</keyword>
<dbReference type="STRING" id="1314782.A0A165RYR4"/>
<feature type="transmembrane region" description="Helical" evidence="6">
    <location>
        <begin position="363"/>
        <end position="385"/>
    </location>
</feature>
<dbReference type="PROSITE" id="PS50850">
    <property type="entry name" value="MFS"/>
    <property type="match status" value="1"/>
</dbReference>
<evidence type="ECO:0000256" key="5">
    <source>
        <dbReference type="ARBA" id="ARBA00023136"/>
    </source>
</evidence>